<evidence type="ECO:0000313" key="3">
    <source>
        <dbReference type="Proteomes" id="UP000256345"/>
    </source>
</evidence>
<dbReference type="RefSeq" id="WP_047859754.1">
    <property type="nucleotide sequence ID" value="NZ_CP011509.1"/>
</dbReference>
<dbReference type="Proteomes" id="UP000256345">
    <property type="component" value="Unassembled WGS sequence"/>
</dbReference>
<dbReference type="InterPro" id="IPR045506">
    <property type="entry name" value="DUF6484"/>
</dbReference>
<dbReference type="Pfam" id="PF20093">
    <property type="entry name" value="DUF6484"/>
    <property type="match status" value="1"/>
</dbReference>
<name>A0ABX9K2V1_9BACT</name>
<keyword evidence="3" id="KW-1185">Reference proteome</keyword>
<sequence length="173" mass="18143">MSMNSGKKAPLSSHDSVPQEPIVGSRVGWVVGVEPGRGVLVDYEGNTAGPLPALSTVPLDAKSLEQAVASRQRAVLLFENGVPTRPLLVGLVQTPSSTPLIDELLEARVPPQAVEARVDGKRVVIEGQDEIVLSCGKASITLRRNGKVIIKGVQLESNAAGVNRIKGGSVQIN</sequence>
<evidence type="ECO:0000313" key="2">
    <source>
        <dbReference type="EMBL" id="REG32220.1"/>
    </source>
</evidence>
<proteinExistence type="predicted"/>
<feature type="domain" description="DUF6484" evidence="1">
    <location>
        <begin position="27"/>
        <end position="92"/>
    </location>
</feature>
<accession>A0ABX9K2V1</accession>
<dbReference type="EMBL" id="QUMU01000005">
    <property type="protein sequence ID" value="REG32220.1"/>
    <property type="molecule type" value="Genomic_DNA"/>
</dbReference>
<gene>
    <name evidence="2" type="ORF">ATI61_105548</name>
</gene>
<organism evidence="2 3">
    <name type="scientific">Archangium gephyra</name>
    <dbReference type="NCBI Taxonomy" id="48"/>
    <lineage>
        <taxon>Bacteria</taxon>
        <taxon>Pseudomonadati</taxon>
        <taxon>Myxococcota</taxon>
        <taxon>Myxococcia</taxon>
        <taxon>Myxococcales</taxon>
        <taxon>Cystobacterineae</taxon>
        <taxon>Archangiaceae</taxon>
        <taxon>Archangium</taxon>
    </lineage>
</organism>
<evidence type="ECO:0000259" key="1">
    <source>
        <dbReference type="Pfam" id="PF20093"/>
    </source>
</evidence>
<comment type="caution">
    <text evidence="2">The sequence shown here is derived from an EMBL/GenBank/DDBJ whole genome shotgun (WGS) entry which is preliminary data.</text>
</comment>
<reference evidence="2 3" key="1">
    <citation type="submission" date="2018-08" db="EMBL/GenBank/DDBJ databases">
        <title>Genomic Encyclopedia of Archaeal and Bacterial Type Strains, Phase II (KMG-II): from individual species to whole genera.</title>
        <authorList>
            <person name="Goeker M."/>
        </authorList>
    </citation>
    <scope>NUCLEOTIDE SEQUENCE [LARGE SCALE GENOMIC DNA]</scope>
    <source>
        <strain evidence="2 3">DSM 2261</strain>
    </source>
</reference>
<protein>
    <recommendedName>
        <fullName evidence="1">DUF6484 domain-containing protein</fullName>
    </recommendedName>
</protein>